<organism evidence="2 3">
    <name type="scientific">candidate division WOR-1 bacterium RIFOXYC2_FULL_46_14</name>
    <dbReference type="NCBI Taxonomy" id="1802587"/>
    <lineage>
        <taxon>Bacteria</taxon>
        <taxon>Bacillati</taxon>
        <taxon>Saganbacteria</taxon>
    </lineage>
</organism>
<comment type="caution">
    <text evidence="2">The sequence shown here is derived from an EMBL/GenBank/DDBJ whole genome shotgun (WGS) entry which is preliminary data.</text>
</comment>
<keyword evidence="1" id="KW-0812">Transmembrane</keyword>
<proteinExistence type="predicted"/>
<keyword evidence="1" id="KW-0472">Membrane</keyword>
<sequence>MKFDIDEKHFNVFNLLLLLLAWANTCYILVIFTKNFVPLLLTTILVLTGTALTLAMVVITIITTVRWVKHHNWGWWLLIALVVLCVLSWSLESTMRGLLIREQVYNYQQGS</sequence>
<evidence type="ECO:0000256" key="1">
    <source>
        <dbReference type="SAM" id="Phobius"/>
    </source>
</evidence>
<feature type="transmembrane region" description="Helical" evidence="1">
    <location>
        <begin position="12"/>
        <end position="32"/>
    </location>
</feature>
<evidence type="ECO:0000313" key="2">
    <source>
        <dbReference type="EMBL" id="OGC41023.1"/>
    </source>
</evidence>
<dbReference type="EMBL" id="MEUJ01000002">
    <property type="protein sequence ID" value="OGC41023.1"/>
    <property type="molecule type" value="Genomic_DNA"/>
</dbReference>
<dbReference type="AlphaFoldDB" id="A0A1F4U9Q5"/>
<keyword evidence="1" id="KW-1133">Transmembrane helix</keyword>
<feature type="transmembrane region" description="Helical" evidence="1">
    <location>
        <begin position="39"/>
        <end position="67"/>
    </location>
</feature>
<protein>
    <submittedName>
        <fullName evidence="2">Uncharacterized protein</fullName>
    </submittedName>
</protein>
<feature type="transmembrane region" description="Helical" evidence="1">
    <location>
        <begin position="73"/>
        <end position="91"/>
    </location>
</feature>
<reference evidence="2 3" key="1">
    <citation type="journal article" date="2016" name="Nat. Commun.">
        <title>Thousands of microbial genomes shed light on interconnected biogeochemical processes in an aquifer system.</title>
        <authorList>
            <person name="Anantharaman K."/>
            <person name="Brown C.T."/>
            <person name="Hug L.A."/>
            <person name="Sharon I."/>
            <person name="Castelle C.J."/>
            <person name="Probst A.J."/>
            <person name="Thomas B.C."/>
            <person name="Singh A."/>
            <person name="Wilkins M.J."/>
            <person name="Karaoz U."/>
            <person name="Brodie E.L."/>
            <person name="Williams K.H."/>
            <person name="Hubbard S.S."/>
            <person name="Banfield J.F."/>
        </authorList>
    </citation>
    <scope>NUCLEOTIDE SEQUENCE [LARGE SCALE GENOMIC DNA]</scope>
</reference>
<name>A0A1F4U9Q5_UNCSA</name>
<gene>
    <name evidence="2" type="ORF">A2438_01910</name>
</gene>
<accession>A0A1F4U9Q5</accession>
<dbReference type="Proteomes" id="UP000179242">
    <property type="component" value="Unassembled WGS sequence"/>
</dbReference>
<evidence type="ECO:0000313" key="3">
    <source>
        <dbReference type="Proteomes" id="UP000179242"/>
    </source>
</evidence>